<dbReference type="Gene3D" id="3.40.1110.10">
    <property type="entry name" value="Calcium-transporting ATPase, cytoplasmic domain N"/>
    <property type="match status" value="1"/>
</dbReference>
<evidence type="ECO:0000256" key="3">
    <source>
        <dbReference type="ARBA" id="ARBA00022692"/>
    </source>
</evidence>
<feature type="domain" description="P-type ATPase A" evidence="10">
    <location>
        <begin position="185"/>
        <end position="283"/>
    </location>
</feature>
<dbReference type="SFLD" id="SFLDF00027">
    <property type="entry name" value="p-type_atpase"/>
    <property type="match status" value="1"/>
</dbReference>
<protein>
    <recommendedName>
        <fullName evidence="7">P-type Zn(2+) transporter</fullName>
        <ecNumber evidence="7">7.2.2.12</ecNumber>
    </recommendedName>
</protein>
<keyword evidence="9" id="KW-0547">Nucleotide-binding</keyword>
<evidence type="ECO:0000256" key="9">
    <source>
        <dbReference type="RuleBase" id="RU362081"/>
    </source>
</evidence>
<sequence>MVRVVHELPGRLRLKLAETPDALARAAAAVRDVPGVARVRVNPGCGSLVVRYDGDPQVRTRILADAAHPPPAAYPLVQPTPGTEGSQLALAGAAVLASLVLPRDAARLLTAANVAGTIVRGVAAAATEGLKVEVLDALAIGVPTLRGRFVTANFTRFLMELATYIESTTVERSDELLRSLLHRKPDDVWVELPGGQLAQTPFASLKGGEHVAVGLGETVPVDGRVVSGDAYVDQSAVTGESLPIPRSHGDEALAGSIVTDGRLVIRAERVGEATTTGRITRYIQEALERPAEIESVSEALADRRVGITLASAAGVFAVTRDWRRIESVFMVDYSCTVKLGTPIALKTAMYNAARRGCLVKSGQTVETLAGVDTVVFDKTGTLTHNTLEVTDIVPLADRLTEDRAVAIVASLGEHTSHPIARAVVELARARKLAHVDHEEVNFIVGHGVQGMIGGDVVRFGSRHYLEDDEHISFARERELVRDFQSQGKSLLYAACNDRPLAVFALRDRVRAEAGDTLRRLREAGIRRLVMITGDHRAKALALGEALGLDDVHYEQQPEDKARIVADLKAAGHRVAYVGDGVNDGPALMMADVGIAMPRAADIARATADIILLDDHLASLATVLGLSQGAMKLIHSNFRVAVGVNSAILAGAVSGLLPSLATATLHNGTTIAVLIRSLLSGRRS</sequence>
<dbReference type="EC" id="7.2.2.12" evidence="7"/>
<comment type="similarity">
    <text evidence="2 9">Belongs to the cation transport ATPase (P-type) (TC 3.A.3) family. Type IB subfamily.</text>
</comment>
<dbReference type="InterPro" id="IPR023214">
    <property type="entry name" value="HAD_sf"/>
</dbReference>
<evidence type="ECO:0000256" key="6">
    <source>
        <dbReference type="ARBA" id="ARBA00023136"/>
    </source>
</evidence>
<keyword evidence="9" id="KW-0479">Metal-binding</keyword>
<dbReference type="SUPFAM" id="SSF81653">
    <property type="entry name" value="Calcium ATPase, transduction domain A"/>
    <property type="match status" value="1"/>
</dbReference>
<dbReference type="InterPro" id="IPR023299">
    <property type="entry name" value="ATPase_P-typ_cyto_dom_N"/>
</dbReference>
<proteinExistence type="inferred from homology"/>
<keyword evidence="3" id="KW-0812">Transmembrane</keyword>
<evidence type="ECO:0000256" key="1">
    <source>
        <dbReference type="ARBA" id="ARBA00004370"/>
    </source>
</evidence>
<dbReference type="PRINTS" id="PR00119">
    <property type="entry name" value="CATATPASE"/>
</dbReference>
<accession>A0ABX0V246</accession>
<dbReference type="PANTHER" id="PTHR48085">
    <property type="entry name" value="CADMIUM/ZINC-TRANSPORTING ATPASE HMA2-RELATED"/>
    <property type="match status" value="1"/>
</dbReference>
<evidence type="ECO:0000259" key="10">
    <source>
        <dbReference type="Pfam" id="PF00122"/>
    </source>
</evidence>
<dbReference type="SFLD" id="SFLDG00002">
    <property type="entry name" value="C1.7:_P-type_atpase_like"/>
    <property type="match status" value="1"/>
</dbReference>
<dbReference type="NCBIfam" id="TIGR01525">
    <property type="entry name" value="ATPase-IB_hvy"/>
    <property type="match status" value="1"/>
</dbReference>
<dbReference type="InterPro" id="IPR018303">
    <property type="entry name" value="ATPase_P-typ_P_site"/>
</dbReference>
<dbReference type="PANTHER" id="PTHR48085:SF5">
    <property type="entry name" value="CADMIUM_ZINC-TRANSPORTING ATPASE HMA4-RELATED"/>
    <property type="match status" value="1"/>
</dbReference>
<dbReference type="InterPro" id="IPR036412">
    <property type="entry name" value="HAD-like_sf"/>
</dbReference>
<evidence type="ECO:0000256" key="5">
    <source>
        <dbReference type="ARBA" id="ARBA00022989"/>
    </source>
</evidence>
<comment type="subcellular location">
    <subcellularLocation>
        <location evidence="9">Cell membrane</location>
    </subcellularLocation>
    <subcellularLocation>
        <location evidence="1">Membrane</location>
    </subcellularLocation>
</comment>
<dbReference type="InterPro" id="IPR001757">
    <property type="entry name" value="P_typ_ATPase"/>
</dbReference>
<keyword evidence="9" id="KW-0067">ATP-binding</keyword>
<organism evidence="11 12">
    <name type="scientific">Pseudochelatococcus lubricantis</name>
    <dbReference type="NCBI Taxonomy" id="1538102"/>
    <lineage>
        <taxon>Bacteria</taxon>
        <taxon>Pseudomonadati</taxon>
        <taxon>Pseudomonadota</taxon>
        <taxon>Alphaproteobacteria</taxon>
        <taxon>Hyphomicrobiales</taxon>
        <taxon>Chelatococcaceae</taxon>
        <taxon>Pseudochelatococcus</taxon>
    </lineage>
</organism>
<dbReference type="Pfam" id="PF00122">
    <property type="entry name" value="E1-E2_ATPase"/>
    <property type="match status" value="1"/>
</dbReference>
<comment type="catalytic activity">
    <reaction evidence="8">
        <text>Zn(2+)(in) + ATP + H2O = Zn(2+)(out) + ADP + phosphate + H(+)</text>
        <dbReference type="Rhea" id="RHEA:20621"/>
        <dbReference type="ChEBI" id="CHEBI:15377"/>
        <dbReference type="ChEBI" id="CHEBI:15378"/>
        <dbReference type="ChEBI" id="CHEBI:29105"/>
        <dbReference type="ChEBI" id="CHEBI:30616"/>
        <dbReference type="ChEBI" id="CHEBI:43474"/>
        <dbReference type="ChEBI" id="CHEBI:456216"/>
        <dbReference type="EC" id="7.2.2.12"/>
    </reaction>
</comment>
<dbReference type="NCBIfam" id="TIGR01494">
    <property type="entry name" value="ATPase_P-type"/>
    <property type="match status" value="1"/>
</dbReference>
<dbReference type="InterPro" id="IPR008250">
    <property type="entry name" value="ATPase_P-typ_transduc_dom_A_sf"/>
</dbReference>
<evidence type="ECO:0000256" key="2">
    <source>
        <dbReference type="ARBA" id="ARBA00006024"/>
    </source>
</evidence>
<dbReference type="PROSITE" id="PS00154">
    <property type="entry name" value="ATPASE_E1_E2"/>
    <property type="match status" value="1"/>
</dbReference>
<dbReference type="InterPro" id="IPR059000">
    <property type="entry name" value="ATPase_P-type_domA"/>
</dbReference>
<reference evidence="11 12" key="1">
    <citation type="submission" date="2020-03" db="EMBL/GenBank/DDBJ databases">
        <title>Genomic Encyclopedia of Type Strains, Phase IV (KMG-IV): sequencing the most valuable type-strain genomes for metagenomic binning, comparative biology and taxonomic classification.</title>
        <authorList>
            <person name="Goeker M."/>
        </authorList>
    </citation>
    <scope>NUCLEOTIDE SEQUENCE [LARGE SCALE GENOMIC DNA]</scope>
    <source>
        <strain evidence="11 12">DSM 103870</strain>
    </source>
</reference>
<dbReference type="Proteomes" id="UP001429580">
    <property type="component" value="Unassembled WGS sequence"/>
</dbReference>
<dbReference type="InterPro" id="IPR051014">
    <property type="entry name" value="Cation_Transport_ATPase_IB"/>
</dbReference>
<dbReference type="Gene3D" id="2.70.150.10">
    <property type="entry name" value="Calcium-transporting ATPase, cytoplasmic transduction domain A"/>
    <property type="match status" value="1"/>
</dbReference>
<dbReference type="SUPFAM" id="SSF56784">
    <property type="entry name" value="HAD-like"/>
    <property type="match status" value="1"/>
</dbReference>
<evidence type="ECO:0000313" key="12">
    <source>
        <dbReference type="Proteomes" id="UP001429580"/>
    </source>
</evidence>
<comment type="caution">
    <text evidence="11">The sequence shown here is derived from an EMBL/GenBank/DDBJ whole genome shotgun (WGS) entry which is preliminary data.</text>
</comment>
<keyword evidence="9" id="KW-1003">Cell membrane</keyword>
<evidence type="ECO:0000256" key="7">
    <source>
        <dbReference type="ARBA" id="ARBA00039097"/>
    </source>
</evidence>
<keyword evidence="5" id="KW-1133">Transmembrane helix</keyword>
<dbReference type="InterPro" id="IPR027256">
    <property type="entry name" value="P-typ_ATPase_IB"/>
</dbReference>
<dbReference type="RefSeq" id="WP_166953982.1">
    <property type="nucleotide sequence ID" value="NZ_JAASQI010000007.1"/>
</dbReference>
<dbReference type="EMBL" id="JAASQI010000007">
    <property type="protein sequence ID" value="NIJ59007.1"/>
    <property type="molecule type" value="Genomic_DNA"/>
</dbReference>
<dbReference type="InterPro" id="IPR044492">
    <property type="entry name" value="P_typ_ATPase_HD_dom"/>
</dbReference>
<evidence type="ECO:0000256" key="4">
    <source>
        <dbReference type="ARBA" id="ARBA00022967"/>
    </source>
</evidence>
<dbReference type="Gene3D" id="3.40.50.1000">
    <property type="entry name" value="HAD superfamily/HAD-like"/>
    <property type="match status" value="1"/>
</dbReference>
<evidence type="ECO:0000256" key="8">
    <source>
        <dbReference type="ARBA" id="ARBA00047308"/>
    </source>
</evidence>
<keyword evidence="4" id="KW-1278">Translocase</keyword>
<name>A0ABX0V246_9HYPH</name>
<gene>
    <name evidence="11" type="ORF">FHS82_002862</name>
</gene>
<dbReference type="SFLD" id="SFLDS00003">
    <property type="entry name" value="Haloacid_Dehalogenase"/>
    <property type="match status" value="1"/>
</dbReference>
<keyword evidence="6" id="KW-0472">Membrane</keyword>
<keyword evidence="12" id="KW-1185">Reference proteome</keyword>
<dbReference type="Pfam" id="PF00702">
    <property type="entry name" value="Hydrolase"/>
    <property type="match status" value="1"/>
</dbReference>
<evidence type="ECO:0000313" key="11">
    <source>
        <dbReference type="EMBL" id="NIJ59007.1"/>
    </source>
</evidence>